<dbReference type="RefSeq" id="WP_202336278.1">
    <property type="nucleotide sequence ID" value="NZ_CP068439.1"/>
</dbReference>
<protein>
    <submittedName>
        <fullName evidence="1">ATPase</fullName>
    </submittedName>
</protein>
<name>A0ABX7DUP6_9FLAO</name>
<keyword evidence="2" id="KW-1185">Reference proteome</keyword>
<dbReference type="EMBL" id="CP068439">
    <property type="protein sequence ID" value="QQX76474.1"/>
    <property type="molecule type" value="Genomic_DNA"/>
</dbReference>
<sequence>MVNPSKITEGDIEYSIGRFNGFEMFYDFPKILVYLEAKGKLLFGKHFKIFDEDKDIIYKLSNYFIQDKDKCEKAGLDPEKGILFSGPVGCGKTSLMKLLKFIVPLQRPYSVVPCRNIVFAFNHLGYKIIEDYGNGSFFCFDDLGVEPMGRHYGQDCNVMGEILLSRYELFLKSKLKTHTTTNLNAEELEERYGSRVRSRMREMFNLIAFDESARDKRK</sequence>
<reference evidence="1 2" key="1">
    <citation type="submission" date="2021-01" db="EMBL/GenBank/DDBJ databases">
        <title>Aequorivita sp. strain KX20305, a bacterium isolated from the sediment collected at a cold seep field in South China Sea.</title>
        <authorList>
            <person name="Zhang H."/>
            <person name="Li C."/>
        </authorList>
    </citation>
    <scope>NUCLEOTIDE SEQUENCE [LARGE SCALE GENOMIC DNA]</scope>
    <source>
        <strain evidence="1 2">KX20305</strain>
    </source>
</reference>
<evidence type="ECO:0000313" key="2">
    <source>
        <dbReference type="Proteomes" id="UP000629420"/>
    </source>
</evidence>
<accession>A0ABX7DUP6</accession>
<dbReference type="Proteomes" id="UP000629420">
    <property type="component" value="Chromosome"/>
</dbReference>
<dbReference type="Gene3D" id="3.40.50.300">
    <property type="entry name" value="P-loop containing nucleotide triphosphate hydrolases"/>
    <property type="match status" value="1"/>
</dbReference>
<organism evidence="1 2">
    <name type="scientific">Aequorivita iocasae</name>
    <dbReference type="NCBI Taxonomy" id="2803865"/>
    <lineage>
        <taxon>Bacteria</taxon>
        <taxon>Pseudomonadati</taxon>
        <taxon>Bacteroidota</taxon>
        <taxon>Flavobacteriia</taxon>
        <taxon>Flavobacteriales</taxon>
        <taxon>Flavobacteriaceae</taxon>
        <taxon>Aequorivita</taxon>
    </lineage>
</organism>
<gene>
    <name evidence="1" type="ORF">JK629_14290</name>
</gene>
<dbReference type="SUPFAM" id="SSF52540">
    <property type="entry name" value="P-loop containing nucleoside triphosphate hydrolases"/>
    <property type="match status" value="1"/>
</dbReference>
<evidence type="ECO:0000313" key="1">
    <source>
        <dbReference type="EMBL" id="QQX76474.1"/>
    </source>
</evidence>
<dbReference type="InterPro" id="IPR027417">
    <property type="entry name" value="P-loop_NTPase"/>
</dbReference>
<proteinExistence type="predicted"/>